<sequence length="75" mass="8907">MKWTNFEIKPMKMASCTKKRPNDDMTTKFFHDNYFLDNKLKLFPGKLKSRWSGSFEIVQVYPRGAVDVKEKQNES</sequence>
<dbReference type="EMBL" id="SMMG02000005">
    <property type="protein sequence ID" value="KAA3473748.1"/>
    <property type="molecule type" value="Genomic_DNA"/>
</dbReference>
<name>A0A5B6VXY4_9ROSI</name>
<gene>
    <name evidence="1" type="ORF">EPI10_024105</name>
</gene>
<organism evidence="1 2">
    <name type="scientific">Gossypium australe</name>
    <dbReference type="NCBI Taxonomy" id="47621"/>
    <lineage>
        <taxon>Eukaryota</taxon>
        <taxon>Viridiplantae</taxon>
        <taxon>Streptophyta</taxon>
        <taxon>Embryophyta</taxon>
        <taxon>Tracheophyta</taxon>
        <taxon>Spermatophyta</taxon>
        <taxon>Magnoliopsida</taxon>
        <taxon>eudicotyledons</taxon>
        <taxon>Gunneridae</taxon>
        <taxon>Pentapetalae</taxon>
        <taxon>rosids</taxon>
        <taxon>malvids</taxon>
        <taxon>Malvales</taxon>
        <taxon>Malvaceae</taxon>
        <taxon>Malvoideae</taxon>
        <taxon>Gossypium</taxon>
    </lineage>
</organism>
<evidence type="ECO:0000313" key="2">
    <source>
        <dbReference type="Proteomes" id="UP000325315"/>
    </source>
</evidence>
<evidence type="ECO:0000313" key="1">
    <source>
        <dbReference type="EMBL" id="KAA3473748.1"/>
    </source>
</evidence>
<proteinExistence type="predicted"/>
<comment type="caution">
    <text evidence="1">The sequence shown here is derived from an EMBL/GenBank/DDBJ whole genome shotgun (WGS) entry which is preliminary data.</text>
</comment>
<keyword evidence="2" id="KW-1185">Reference proteome</keyword>
<dbReference type="Proteomes" id="UP000325315">
    <property type="component" value="Unassembled WGS sequence"/>
</dbReference>
<dbReference type="AlphaFoldDB" id="A0A5B6VXY4"/>
<reference evidence="2" key="1">
    <citation type="journal article" date="2019" name="Plant Biotechnol. J.">
        <title>Genome sequencing of the Australian wild diploid species Gossypium australe highlights disease resistance and delayed gland morphogenesis.</title>
        <authorList>
            <person name="Cai Y."/>
            <person name="Cai X."/>
            <person name="Wang Q."/>
            <person name="Wang P."/>
            <person name="Zhang Y."/>
            <person name="Cai C."/>
            <person name="Xu Y."/>
            <person name="Wang K."/>
            <person name="Zhou Z."/>
            <person name="Wang C."/>
            <person name="Geng S."/>
            <person name="Li B."/>
            <person name="Dong Q."/>
            <person name="Hou Y."/>
            <person name="Wang H."/>
            <person name="Ai P."/>
            <person name="Liu Z."/>
            <person name="Yi F."/>
            <person name="Sun M."/>
            <person name="An G."/>
            <person name="Cheng J."/>
            <person name="Zhang Y."/>
            <person name="Shi Q."/>
            <person name="Xie Y."/>
            <person name="Shi X."/>
            <person name="Chang Y."/>
            <person name="Huang F."/>
            <person name="Chen Y."/>
            <person name="Hong S."/>
            <person name="Mi L."/>
            <person name="Sun Q."/>
            <person name="Zhang L."/>
            <person name="Zhou B."/>
            <person name="Peng R."/>
            <person name="Zhang X."/>
            <person name="Liu F."/>
        </authorList>
    </citation>
    <scope>NUCLEOTIDE SEQUENCE [LARGE SCALE GENOMIC DNA]</scope>
    <source>
        <strain evidence="2">cv. PA1801</strain>
    </source>
</reference>
<protein>
    <submittedName>
        <fullName evidence="1">Protein NYNRIN-like</fullName>
    </submittedName>
</protein>
<accession>A0A5B6VXY4</accession>